<feature type="domain" description="RING-type" evidence="2">
    <location>
        <begin position="21"/>
        <end position="68"/>
    </location>
</feature>
<keyword evidence="1" id="KW-0479">Metal-binding</keyword>
<dbReference type="GeneID" id="54286995"/>
<reference evidence="3" key="1">
    <citation type="journal article" date="2020" name="Stud. Mycol.">
        <title>101 Dothideomycetes genomes: a test case for predicting lifestyles and emergence of pathogens.</title>
        <authorList>
            <person name="Haridas S."/>
            <person name="Albert R."/>
            <person name="Binder M."/>
            <person name="Bloem J."/>
            <person name="Labutti K."/>
            <person name="Salamov A."/>
            <person name="Andreopoulos B."/>
            <person name="Baker S."/>
            <person name="Barry K."/>
            <person name="Bills G."/>
            <person name="Bluhm B."/>
            <person name="Cannon C."/>
            <person name="Castanera R."/>
            <person name="Culley D."/>
            <person name="Daum C."/>
            <person name="Ezra D."/>
            <person name="Gonzalez J."/>
            <person name="Henrissat B."/>
            <person name="Kuo A."/>
            <person name="Liang C."/>
            <person name="Lipzen A."/>
            <person name="Lutzoni F."/>
            <person name="Magnuson J."/>
            <person name="Mondo S."/>
            <person name="Nolan M."/>
            <person name="Ohm R."/>
            <person name="Pangilinan J."/>
            <person name="Park H.-J."/>
            <person name="Ramirez L."/>
            <person name="Alfaro M."/>
            <person name="Sun H."/>
            <person name="Tritt A."/>
            <person name="Yoshinaga Y."/>
            <person name="Zwiers L.-H."/>
            <person name="Turgeon B."/>
            <person name="Goodwin S."/>
            <person name="Spatafora J."/>
            <person name="Crous P."/>
            <person name="Grigoriev I."/>
        </authorList>
    </citation>
    <scope>NUCLEOTIDE SEQUENCE</scope>
    <source>
        <strain evidence="3">CBS 175.79</strain>
    </source>
</reference>
<dbReference type="EMBL" id="ML978080">
    <property type="protein sequence ID" value="KAF2008941.1"/>
    <property type="molecule type" value="Genomic_DNA"/>
</dbReference>
<dbReference type="InterPro" id="IPR001841">
    <property type="entry name" value="Znf_RING"/>
</dbReference>
<evidence type="ECO:0000313" key="3">
    <source>
        <dbReference type="EMBL" id="KAF2008941.1"/>
    </source>
</evidence>
<name>A0A6A5X7P7_9PLEO</name>
<dbReference type="OrthoDB" id="5396564at2759"/>
<gene>
    <name evidence="3" type="ORF">BU24DRAFT_428922</name>
</gene>
<dbReference type="AlphaFoldDB" id="A0A6A5X7P7"/>
<proteinExistence type="predicted"/>
<dbReference type="RefSeq" id="XP_033377280.1">
    <property type="nucleotide sequence ID" value="XM_033529598.1"/>
</dbReference>
<dbReference type="Proteomes" id="UP000799778">
    <property type="component" value="Unassembled WGS sequence"/>
</dbReference>
<dbReference type="PROSITE" id="PS50089">
    <property type="entry name" value="ZF_RING_2"/>
    <property type="match status" value="1"/>
</dbReference>
<keyword evidence="1" id="KW-0863">Zinc-finger</keyword>
<dbReference type="SUPFAM" id="SSF57850">
    <property type="entry name" value="RING/U-box"/>
    <property type="match status" value="1"/>
</dbReference>
<keyword evidence="4" id="KW-1185">Reference proteome</keyword>
<dbReference type="InterPro" id="IPR013083">
    <property type="entry name" value="Znf_RING/FYVE/PHD"/>
</dbReference>
<organism evidence="3 4">
    <name type="scientific">Aaosphaeria arxii CBS 175.79</name>
    <dbReference type="NCBI Taxonomy" id="1450172"/>
    <lineage>
        <taxon>Eukaryota</taxon>
        <taxon>Fungi</taxon>
        <taxon>Dikarya</taxon>
        <taxon>Ascomycota</taxon>
        <taxon>Pezizomycotina</taxon>
        <taxon>Dothideomycetes</taxon>
        <taxon>Pleosporomycetidae</taxon>
        <taxon>Pleosporales</taxon>
        <taxon>Pleosporales incertae sedis</taxon>
        <taxon>Aaosphaeria</taxon>
    </lineage>
</organism>
<dbReference type="Gene3D" id="3.30.40.10">
    <property type="entry name" value="Zinc/RING finger domain, C3HC4 (zinc finger)"/>
    <property type="match status" value="1"/>
</dbReference>
<dbReference type="Pfam" id="PF13639">
    <property type="entry name" value="zf-RING_2"/>
    <property type="match status" value="1"/>
</dbReference>
<accession>A0A6A5X7P7</accession>
<evidence type="ECO:0000259" key="2">
    <source>
        <dbReference type="PROSITE" id="PS50089"/>
    </source>
</evidence>
<dbReference type="GO" id="GO:0008270">
    <property type="term" value="F:zinc ion binding"/>
    <property type="evidence" value="ECO:0007669"/>
    <property type="project" value="UniProtKB-KW"/>
</dbReference>
<dbReference type="SMART" id="SM00184">
    <property type="entry name" value="RING"/>
    <property type="match status" value="1"/>
</dbReference>
<evidence type="ECO:0000313" key="4">
    <source>
        <dbReference type="Proteomes" id="UP000799778"/>
    </source>
</evidence>
<sequence>MSSWMRKDQFVRSLTVPEEDCGICLQPYEIVSDGHFPVRLPCGHWFGRRCIISSIERSTRSDACPQCRRAMYSNQTPQMQEHGNHLPGLREPSNGLPRLLEPDSYPSRLQELVNVRAVRTLEDSPWSFFAPYRAEANDLWYNICTTEPDNAVLIIQMLWRLVASNPPSTSRYPPIRLHQPIIEGLSELSNRNSALVRAMIDCLGHHDSILRRSATPTHAFWKTLSMLLSHGDKFYSHELPATAAVLWVKVARMWRLHPDEDFEESIDYIHFVAVNAAMISCAHIRDPSLLTADPLEAIPYWTDSSCPSSTNRIRERYNLKSRTKHQMVRQEIKQLQTHSATPEIPVFIGLPQEAGEVERIFRMPNSTNHWETNHWETIRNELLARRPRGQ</sequence>
<keyword evidence="1" id="KW-0862">Zinc</keyword>
<protein>
    <recommendedName>
        <fullName evidence="2">RING-type domain-containing protein</fullName>
    </recommendedName>
</protein>
<evidence type="ECO:0000256" key="1">
    <source>
        <dbReference type="PROSITE-ProRule" id="PRU00175"/>
    </source>
</evidence>